<keyword evidence="6" id="KW-1185">Reference proteome</keyword>
<dbReference type="PROSITE" id="PS00101">
    <property type="entry name" value="HEXAPEP_TRANSFERASES"/>
    <property type="match status" value="2"/>
</dbReference>
<comment type="similarity">
    <text evidence="1">Belongs to the transferase hexapeptide repeat family.</text>
</comment>
<dbReference type="InterPro" id="IPR011004">
    <property type="entry name" value="Trimer_LpxA-like_sf"/>
</dbReference>
<evidence type="ECO:0000256" key="3">
    <source>
        <dbReference type="ARBA" id="ARBA00022737"/>
    </source>
</evidence>
<evidence type="ECO:0000313" key="5">
    <source>
        <dbReference type="EMBL" id="MRX47396.1"/>
    </source>
</evidence>
<dbReference type="Pfam" id="PF00132">
    <property type="entry name" value="Hexapep"/>
    <property type="match status" value="1"/>
</dbReference>
<dbReference type="Proteomes" id="UP000462931">
    <property type="component" value="Unassembled WGS sequence"/>
</dbReference>
<keyword evidence="4" id="KW-0012">Acyltransferase</keyword>
<name>A0A7K0FN42_9SPHI</name>
<dbReference type="InterPro" id="IPR050179">
    <property type="entry name" value="Trans_hexapeptide_repeat"/>
</dbReference>
<organism evidence="5 6">
    <name type="scientific">Pedobacter puniceum</name>
    <dbReference type="NCBI Taxonomy" id="2666136"/>
    <lineage>
        <taxon>Bacteria</taxon>
        <taxon>Pseudomonadati</taxon>
        <taxon>Bacteroidota</taxon>
        <taxon>Sphingobacteriia</taxon>
        <taxon>Sphingobacteriales</taxon>
        <taxon>Sphingobacteriaceae</taxon>
        <taxon>Pedobacter</taxon>
    </lineage>
</organism>
<dbReference type="PANTHER" id="PTHR43300">
    <property type="entry name" value="ACETYLTRANSFERASE"/>
    <property type="match status" value="1"/>
</dbReference>
<accession>A0A7K0FN42</accession>
<evidence type="ECO:0000256" key="4">
    <source>
        <dbReference type="ARBA" id="ARBA00023315"/>
    </source>
</evidence>
<dbReference type="EMBL" id="WKJI01000002">
    <property type="protein sequence ID" value="MRX47396.1"/>
    <property type="molecule type" value="Genomic_DNA"/>
</dbReference>
<evidence type="ECO:0000313" key="6">
    <source>
        <dbReference type="Proteomes" id="UP000462931"/>
    </source>
</evidence>
<sequence length="183" mass="20251">MNYKVHPTSEVHSQSIGEDTSIWQFCIVLSEAKIGSRVNICSHCFIENNVIIGNDVTVKSGVHIWDGITLKDKVFVGPNVVFTNDLYPRSKNPDWREVQTIIQEGASIGANSTIIAGVEIGAYSMIGAGSVVTKNIPPYTLWYGNPARHMGYITKDGIMLNKNLIDTKTGDNYEYINSELKKV</sequence>
<dbReference type="InterPro" id="IPR018357">
    <property type="entry name" value="Hexapep_transf_CS"/>
</dbReference>
<dbReference type="CDD" id="cd03358">
    <property type="entry name" value="LbH_WxcM_N_like"/>
    <property type="match status" value="1"/>
</dbReference>
<protein>
    <submittedName>
        <fullName evidence="5">N-acetyltransferase</fullName>
    </submittedName>
</protein>
<dbReference type="RefSeq" id="WP_154287536.1">
    <property type="nucleotide sequence ID" value="NZ_WKJI01000002.1"/>
</dbReference>
<dbReference type="SUPFAM" id="SSF51161">
    <property type="entry name" value="Trimeric LpxA-like enzymes"/>
    <property type="match status" value="1"/>
</dbReference>
<reference evidence="5 6" key="1">
    <citation type="submission" date="2019-11" db="EMBL/GenBank/DDBJ databases">
        <authorList>
            <person name="Cheng Q."/>
            <person name="Yang Z."/>
        </authorList>
    </citation>
    <scope>NUCLEOTIDE SEQUENCE [LARGE SCALE GENOMIC DNA]</scope>
    <source>
        <strain evidence="5 6">HX-22-1</strain>
    </source>
</reference>
<gene>
    <name evidence="5" type="ORF">GJJ64_09370</name>
</gene>
<evidence type="ECO:0000256" key="2">
    <source>
        <dbReference type="ARBA" id="ARBA00022679"/>
    </source>
</evidence>
<dbReference type="AlphaFoldDB" id="A0A7K0FN42"/>
<dbReference type="Gene3D" id="2.160.10.10">
    <property type="entry name" value="Hexapeptide repeat proteins"/>
    <property type="match status" value="1"/>
</dbReference>
<comment type="caution">
    <text evidence="5">The sequence shown here is derived from an EMBL/GenBank/DDBJ whole genome shotgun (WGS) entry which is preliminary data.</text>
</comment>
<proteinExistence type="inferred from homology"/>
<dbReference type="GO" id="GO:0016746">
    <property type="term" value="F:acyltransferase activity"/>
    <property type="evidence" value="ECO:0007669"/>
    <property type="project" value="UniProtKB-KW"/>
</dbReference>
<evidence type="ECO:0000256" key="1">
    <source>
        <dbReference type="ARBA" id="ARBA00007274"/>
    </source>
</evidence>
<keyword evidence="2 5" id="KW-0808">Transferase</keyword>
<dbReference type="PANTHER" id="PTHR43300:SF4">
    <property type="entry name" value="ACYL-[ACYL-CARRIER-PROTEIN]--UDP-N-ACETYLGLUCOSAMINE O-ACYLTRANSFERASE"/>
    <property type="match status" value="1"/>
</dbReference>
<keyword evidence="3" id="KW-0677">Repeat</keyword>
<dbReference type="InterPro" id="IPR001451">
    <property type="entry name" value="Hexapep"/>
</dbReference>